<dbReference type="EMBL" id="LAVV01011907">
    <property type="protein sequence ID" value="KNZ47254.1"/>
    <property type="molecule type" value="Genomic_DNA"/>
</dbReference>
<comment type="caution">
    <text evidence="1">The sequence shown here is derived from an EMBL/GenBank/DDBJ whole genome shotgun (WGS) entry which is preliminary data.</text>
</comment>
<gene>
    <name evidence="1" type="ORF">VP01_656g2</name>
</gene>
<proteinExistence type="predicted"/>
<dbReference type="VEuPathDB" id="FungiDB:VP01_656g2"/>
<dbReference type="Proteomes" id="UP000037035">
    <property type="component" value="Unassembled WGS sequence"/>
</dbReference>
<keyword evidence="2" id="KW-1185">Reference proteome</keyword>
<evidence type="ECO:0000313" key="2">
    <source>
        <dbReference type="Proteomes" id="UP000037035"/>
    </source>
</evidence>
<dbReference type="AlphaFoldDB" id="A0A0L6UFC0"/>
<name>A0A0L6UFC0_9BASI</name>
<sequence length="514" mass="58873">MKSYACCLILPPPPMIHFSRLRWWLGALPALCRLFENWAVYLRCVFLAGCMSILHGAGFQNISPTGVDGRFQWTNSNYFQRMLFCFEEVGTPKEEFCRSEGGLLGGPVEHSFYDADGGQALHKESTSGEIAVIDATHIYQSTKSSRGHPDCLLFSEVNRNLKKETREGSCSLEKGTGQPIIFGHRKWAQQTFPGSKGFKSDLCSEGLECHNRGKKHSIPQFLQDCIHQNQQTSHTCFSFNFSASVPQYLHDNSSLFFVRFCATQLGKNQMKQTRLMESFPFFFIFTQPKKKKEKIFLQDLTDVLYTRGRCQLILQHEMYAEHTTFNRLISPLIKSSTFLGQNLCEYARTLLTSLCFFFPPPPSCMHKDDQPVTVAKEKKMADVDLFFPWRRRIVFPMKLGHLIVFVLKSYGFMGIEWSALCTQHQPNQPCNSNQSNQQTMVSNPMHPLPKSEQYTCHLMDNHNKKYLGYSISHQSSKRCMDLFKQTKCVVHNPETYSTQGPIATLTSKEINQVN</sequence>
<evidence type="ECO:0000313" key="1">
    <source>
        <dbReference type="EMBL" id="KNZ47254.1"/>
    </source>
</evidence>
<organism evidence="1 2">
    <name type="scientific">Puccinia sorghi</name>
    <dbReference type="NCBI Taxonomy" id="27349"/>
    <lineage>
        <taxon>Eukaryota</taxon>
        <taxon>Fungi</taxon>
        <taxon>Dikarya</taxon>
        <taxon>Basidiomycota</taxon>
        <taxon>Pucciniomycotina</taxon>
        <taxon>Pucciniomycetes</taxon>
        <taxon>Pucciniales</taxon>
        <taxon>Pucciniaceae</taxon>
        <taxon>Puccinia</taxon>
    </lineage>
</organism>
<protein>
    <submittedName>
        <fullName evidence="1">Uncharacterized protein</fullName>
    </submittedName>
</protein>
<accession>A0A0L6UFC0</accession>
<reference evidence="1 2" key="1">
    <citation type="submission" date="2015-08" db="EMBL/GenBank/DDBJ databases">
        <title>Next Generation Sequencing and Analysis of the Genome of Puccinia sorghi L Schw, the Causal Agent of Maize Common Rust.</title>
        <authorList>
            <person name="Rochi L."/>
            <person name="Burguener G."/>
            <person name="Darino M."/>
            <person name="Turjanski A."/>
            <person name="Kreff E."/>
            <person name="Dieguez M.J."/>
            <person name="Sacco F."/>
        </authorList>
    </citation>
    <scope>NUCLEOTIDE SEQUENCE [LARGE SCALE GENOMIC DNA]</scope>
    <source>
        <strain evidence="1 2">RO10H11247</strain>
    </source>
</reference>